<dbReference type="RefSeq" id="WP_015754324.1">
    <property type="nucleotide sequence ID" value="NC_013222.1"/>
</dbReference>
<dbReference type="EMBL" id="CP001712">
    <property type="protein sequence ID" value="EAR15003.1"/>
    <property type="molecule type" value="Genomic_DNA"/>
</dbReference>
<dbReference type="AlphaFoldDB" id="A4CMW1"/>
<evidence type="ECO:0000313" key="2">
    <source>
        <dbReference type="EMBL" id="EAR15003.1"/>
    </source>
</evidence>
<dbReference type="Gene3D" id="3.40.50.10610">
    <property type="entry name" value="ABC-type transport auxiliary lipoprotein component"/>
    <property type="match status" value="1"/>
</dbReference>
<dbReference type="KEGG" id="rbi:RB2501_11772"/>
<organism evidence="2 3">
    <name type="scientific">Robiginitalea biformata (strain ATCC BAA-864 / DSM 15991 / KCTC 12146 / HTCC2501)</name>
    <dbReference type="NCBI Taxonomy" id="313596"/>
    <lineage>
        <taxon>Bacteria</taxon>
        <taxon>Pseudomonadati</taxon>
        <taxon>Bacteroidota</taxon>
        <taxon>Flavobacteriia</taxon>
        <taxon>Flavobacteriales</taxon>
        <taxon>Flavobacteriaceae</taxon>
        <taxon>Robiginitalea</taxon>
    </lineage>
</organism>
<protein>
    <recommendedName>
        <fullName evidence="4">DUF4252 domain-containing protein</fullName>
    </recommendedName>
</protein>
<dbReference type="STRING" id="313596.RB2501_11772"/>
<evidence type="ECO:0000313" key="3">
    <source>
        <dbReference type="Proteomes" id="UP000009049"/>
    </source>
</evidence>
<feature type="chain" id="PRO_5002666380" description="DUF4252 domain-containing protein" evidence="1">
    <location>
        <begin position="20"/>
        <end position="212"/>
    </location>
</feature>
<evidence type="ECO:0008006" key="4">
    <source>
        <dbReference type="Google" id="ProtNLM"/>
    </source>
</evidence>
<dbReference type="HOGENOM" id="CLU_110629_0_0_10"/>
<feature type="signal peptide" evidence="1">
    <location>
        <begin position="1"/>
        <end position="19"/>
    </location>
</feature>
<dbReference type="eggNOG" id="ENOG502ZAEC">
    <property type="taxonomic scope" value="Bacteria"/>
</dbReference>
<keyword evidence="1" id="KW-0732">Signal</keyword>
<reference evidence="2 3" key="1">
    <citation type="journal article" date="2009" name="J. Bacteriol.">
        <title>Complete genome sequence of Robiginitalea biformata HTCC2501.</title>
        <authorList>
            <person name="Oh H.M."/>
            <person name="Giovannoni S.J."/>
            <person name="Lee K."/>
            <person name="Ferriera S."/>
            <person name="Johnson J."/>
            <person name="Cho J.C."/>
        </authorList>
    </citation>
    <scope>NUCLEOTIDE SEQUENCE [LARGE SCALE GENOMIC DNA]</scope>
    <source>
        <strain evidence="3">ATCC BAA-864 / HTCC2501 / KCTC 12146</strain>
    </source>
</reference>
<keyword evidence="3" id="KW-1185">Reference proteome</keyword>
<sequence>MKNLLVAFLIIAGTANAVAQKNIFQSNRFDELSQDHQVLAIIPFFTHLDLDEELSRSEKHRLEQKEGYAVQDALETYFGRGKKRKKFSVDFQNSKDTNALLAQNDISYDNIDRYTIRELADILGVDGIISGNLDVNVLLSDGVPSDFSFLDYLLGDADYGRIGIKISDGKSGKLIWKYEQEISRKSGKDTDDLIDKMMKKAARKFPYDKEGR</sequence>
<evidence type="ECO:0000256" key="1">
    <source>
        <dbReference type="SAM" id="SignalP"/>
    </source>
</evidence>
<dbReference type="OrthoDB" id="669636at2"/>
<gene>
    <name evidence="2" type="ordered locus">RB2501_11772</name>
</gene>
<dbReference type="Proteomes" id="UP000009049">
    <property type="component" value="Chromosome"/>
</dbReference>
<proteinExistence type="predicted"/>
<accession>A4CMW1</accession>
<name>A4CMW1_ROBBH</name>